<evidence type="ECO:0000313" key="2">
    <source>
        <dbReference type="EMBL" id="GAA3600396.1"/>
    </source>
</evidence>
<evidence type="ECO:0000256" key="1">
    <source>
        <dbReference type="SAM" id="SignalP"/>
    </source>
</evidence>
<feature type="chain" id="PRO_5046652173" evidence="1">
    <location>
        <begin position="37"/>
        <end position="148"/>
    </location>
</feature>
<protein>
    <submittedName>
        <fullName evidence="2">Uncharacterized protein</fullName>
    </submittedName>
</protein>
<feature type="signal peptide" evidence="1">
    <location>
        <begin position="1"/>
        <end position="36"/>
    </location>
</feature>
<proteinExistence type="predicted"/>
<organism evidence="2 3">
    <name type="scientific">Kribbella ginsengisoli</name>
    <dbReference type="NCBI Taxonomy" id="363865"/>
    <lineage>
        <taxon>Bacteria</taxon>
        <taxon>Bacillati</taxon>
        <taxon>Actinomycetota</taxon>
        <taxon>Actinomycetes</taxon>
        <taxon>Propionibacteriales</taxon>
        <taxon>Kribbellaceae</taxon>
        <taxon>Kribbella</taxon>
    </lineage>
</organism>
<sequence length="148" mass="16448">MWSSRNARAVRAVRRWLLLATAGAAIATLAPAPATAATTCSLDIIRNPSNFTLNNIRVDCVFGEIGMEFTSFTLYGSDTWYNDTLFSVGRFVDSPTTGPTRIEDRDVNGFHLDEDWGKDEVFAKARVVRSNGQVLSITTNMIVREFSY</sequence>
<gene>
    <name evidence="2" type="ORF">GCM10022235_85410</name>
</gene>
<evidence type="ECO:0000313" key="3">
    <source>
        <dbReference type="Proteomes" id="UP001501222"/>
    </source>
</evidence>
<keyword evidence="1" id="KW-0732">Signal</keyword>
<dbReference type="EMBL" id="BAABAA010000029">
    <property type="protein sequence ID" value="GAA3600396.1"/>
    <property type="molecule type" value="Genomic_DNA"/>
</dbReference>
<dbReference type="RefSeq" id="WP_344850555.1">
    <property type="nucleotide sequence ID" value="NZ_BAABAA010000029.1"/>
</dbReference>
<comment type="caution">
    <text evidence="2">The sequence shown here is derived from an EMBL/GenBank/DDBJ whole genome shotgun (WGS) entry which is preliminary data.</text>
</comment>
<keyword evidence="3" id="KW-1185">Reference proteome</keyword>
<accession>A0ABP6ZCS6</accession>
<name>A0ABP6ZCS6_9ACTN</name>
<reference evidence="3" key="1">
    <citation type="journal article" date="2019" name="Int. J. Syst. Evol. Microbiol.">
        <title>The Global Catalogue of Microorganisms (GCM) 10K type strain sequencing project: providing services to taxonomists for standard genome sequencing and annotation.</title>
        <authorList>
            <consortium name="The Broad Institute Genomics Platform"/>
            <consortium name="The Broad Institute Genome Sequencing Center for Infectious Disease"/>
            <person name="Wu L."/>
            <person name="Ma J."/>
        </authorList>
    </citation>
    <scope>NUCLEOTIDE SEQUENCE [LARGE SCALE GENOMIC DNA]</scope>
    <source>
        <strain evidence="3">JCM 16928</strain>
    </source>
</reference>
<dbReference type="Proteomes" id="UP001501222">
    <property type="component" value="Unassembled WGS sequence"/>
</dbReference>